<organism evidence="2 3">
    <name type="scientific">Gigaspora margarita</name>
    <dbReference type="NCBI Taxonomy" id="4874"/>
    <lineage>
        <taxon>Eukaryota</taxon>
        <taxon>Fungi</taxon>
        <taxon>Fungi incertae sedis</taxon>
        <taxon>Mucoromycota</taxon>
        <taxon>Glomeromycotina</taxon>
        <taxon>Glomeromycetes</taxon>
        <taxon>Diversisporales</taxon>
        <taxon>Gigasporaceae</taxon>
        <taxon>Gigaspora</taxon>
    </lineage>
</organism>
<protein>
    <submittedName>
        <fullName evidence="2">Uncharacterized protein</fullName>
    </submittedName>
</protein>
<evidence type="ECO:0000313" key="2">
    <source>
        <dbReference type="EMBL" id="KAF0525487.1"/>
    </source>
</evidence>
<feature type="compositionally biased region" description="Acidic residues" evidence="1">
    <location>
        <begin position="44"/>
        <end position="55"/>
    </location>
</feature>
<comment type="caution">
    <text evidence="2">The sequence shown here is derived from an EMBL/GenBank/DDBJ whole genome shotgun (WGS) entry which is preliminary data.</text>
</comment>
<feature type="compositionally biased region" description="Basic and acidic residues" evidence="1">
    <location>
        <begin position="59"/>
        <end position="72"/>
    </location>
</feature>
<sequence length="135" mass="15654">MDSDPQKRPDAYDIRETLSYWNDMMKGSDLDVDLGNKNANNENADNENTDNEDTNNENTDNKDTDNKDSDNVNEIKRQFLAADKKAKELPTILQKHSDIMYTSKLINTQKISSEIEGTYFNNYTVLHIYLFSKLY</sequence>
<dbReference type="Proteomes" id="UP000439903">
    <property type="component" value="Unassembled WGS sequence"/>
</dbReference>
<gene>
    <name evidence="2" type="ORF">F8M41_014495</name>
</gene>
<dbReference type="OrthoDB" id="2445072at2759"/>
<reference evidence="2 3" key="1">
    <citation type="journal article" date="2019" name="Environ. Microbiol.">
        <title>At the nexus of three kingdoms: the genome of the mycorrhizal fungus Gigaspora margarita provides insights into plant, endobacterial and fungal interactions.</title>
        <authorList>
            <person name="Venice F."/>
            <person name="Ghignone S."/>
            <person name="Salvioli di Fossalunga A."/>
            <person name="Amselem J."/>
            <person name="Novero M."/>
            <person name="Xianan X."/>
            <person name="Sedzielewska Toro K."/>
            <person name="Morin E."/>
            <person name="Lipzen A."/>
            <person name="Grigoriev I.V."/>
            <person name="Henrissat B."/>
            <person name="Martin F.M."/>
            <person name="Bonfante P."/>
        </authorList>
    </citation>
    <scope>NUCLEOTIDE SEQUENCE [LARGE SCALE GENOMIC DNA]</scope>
    <source>
        <strain evidence="2 3">BEG34</strain>
    </source>
</reference>
<dbReference type="AlphaFoldDB" id="A0A8H4ENL9"/>
<dbReference type="EMBL" id="WTPW01000299">
    <property type="protein sequence ID" value="KAF0525487.1"/>
    <property type="molecule type" value="Genomic_DNA"/>
</dbReference>
<evidence type="ECO:0000313" key="3">
    <source>
        <dbReference type="Proteomes" id="UP000439903"/>
    </source>
</evidence>
<evidence type="ECO:0000256" key="1">
    <source>
        <dbReference type="SAM" id="MobiDB-lite"/>
    </source>
</evidence>
<accession>A0A8H4ENL9</accession>
<keyword evidence="3" id="KW-1185">Reference proteome</keyword>
<proteinExistence type="predicted"/>
<feature type="region of interest" description="Disordered" evidence="1">
    <location>
        <begin position="29"/>
        <end position="72"/>
    </location>
</feature>
<name>A0A8H4ENL9_GIGMA</name>